<name>A0AAP0WVQ6_LIQFO</name>
<accession>A0AAP0WVQ6</accession>
<reference evidence="1 2" key="1">
    <citation type="journal article" date="2024" name="Plant J.">
        <title>Genome sequences and population genomics reveal climatic adaptation and genomic divergence between two closely related sweetgum species.</title>
        <authorList>
            <person name="Xu W.Q."/>
            <person name="Ren C.Q."/>
            <person name="Zhang X.Y."/>
            <person name="Comes H.P."/>
            <person name="Liu X.H."/>
            <person name="Li Y.G."/>
            <person name="Kettle C.J."/>
            <person name="Jalonen R."/>
            <person name="Gaisberger H."/>
            <person name="Ma Y.Z."/>
            <person name="Qiu Y.X."/>
        </authorList>
    </citation>
    <scope>NUCLEOTIDE SEQUENCE [LARGE SCALE GENOMIC DNA]</scope>
    <source>
        <strain evidence="1">Hangzhou</strain>
    </source>
</reference>
<gene>
    <name evidence="1" type="ORF">L1049_027728</name>
</gene>
<evidence type="ECO:0000313" key="1">
    <source>
        <dbReference type="EMBL" id="KAK9278168.1"/>
    </source>
</evidence>
<dbReference type="EMBL" id="JBBPBK010000009">
    <property type="protein sequence ID" value="KAK9278168.1"/>
    <property type="molecule type" value="Genomic_DNA"/>
</dbReference>
<dbReference type="Proteomes" id="UP001415857">
    <property type="component" value="Unassembled WGS sequence"/>
</dbReference>
<protein>
    <submittedName>
        <fullName evidence="1">Uncharacterized protein</fullName>
    </submittedName>
</protein>
<keyword evidence="2" id="KW-1185">Reference proteome</keyword>
<organism evidence="1 2">
    <name type="scientific">Liquidambar formosana</name>
    <name type="common">Formosan gum</name>
    <dbReference type="NCBI Taxonomy" id="63359"/>
    <lineage>
        <taxon>Eukaryota</taxon>
        <taxon>Viridiplantae</taxon>
        <taxon>Streptophyta</taxon>
        <taxon>Embryophyta</taxon>
        <taxon>Tracheophyta</taxon>
        <taxon>Spermatophyta</taxon>
        <taxon>Magnoliopsida</taxon>
        <taxon>eudicotyledons</taxon>
        <taxon>Gunneridae</taxon>
        <taxon>Pentapetalae</taxon>
        <taxon>Saxifragales</taxon>
        <taxon>Altingiaceae</taxon>
        <taxon>Liquidambar</taxon>
    </lineage>
</organism>
<comment type="caution">
    <text evidence="1">The sequence shown here is derived from an EMBL/GenBank/DDBJ whole genome shotgun (WGS) entry which is preliminary data.</text>
</comment>
<evidence type="ECO:0000313" key="2">
    <source>
        <dbReference type="Proteomes" id="UP001415857"/>
    </source>
</evidence>
<proteinExistence type="predicted"/>
<dbReference type="AlphaFoldDB" id="A0AAP0WVQ6"/>
<sequence>MIQDCGQPGFTLSERKRFGAILKEYLLRGFDFVDGLNGTICRQYSIMFP</sequence>